<feature type="non-terminal residue" evidence="1">
    <location>
        <position position="1"/>
    </location>
</feature>
<comment type="caution">
    <text evidence="1">The sequence shown here is derived from an EMBL/GenBank/DDBJ whole genome shotgun (WGS) entry which is preliminary data.</text>
</comment>
<accession>A0A8S3HAN1</accession>
<organism evidence="1 2">
    <name type="scientific">Rotaria magnacalcarata</name>
    <dbReference type="NCBI Taxonomy" id="392030"/>
    <lineage>
        <taxon>Eukaryota</taxon>
        <taxon>Metazoa</taxon>
        <taxon>Spiralia</taxon>
        <taxon>Gnathifera</taxon>
        <taxon>Rotifera</taxon>
        <taxon>Eurotatoria</taxon>
        <taxon>Bdelloidea</taxon>
        <taxon>Philodinida</taxon>
        <taxon>Philodinidae</taxon>
        <taxon>Rotaria</taxon>
    </lineage>
</organism>
<gene>
    <name evidence="1" type="ORF">BYL167_LOCUS78680</name>
</gene>
<evidence type="ECO:0000313" key="1">
    <source>
        <dbReference type="EMBL" id="CAF5179158.1"/>
    </source>
</evidence>
<name>A0A8S3HAN1_9BILA</name>
<dbReference type="AlphaFoldDB" id="A0A8S3HAN1"/>
<reference evidence="1" key="1">
    <citation type="submission" date="2021-02" db="EMBL/GenBank/DDBJ databases">
        <authorList>
            <person name="Nowell W R."/>
        </authorList>
    </citation>
    <scope>NUCLEOTIDE SEQUENCE</scope>
</reference>
<protein>
    <submittedName>
        <fullName evidence="1">Uncharacterized protein</fullName>
    </submittedName>
</protein>
<dbReference type="Proteomes" id="UP000681967">
    <property type="component" value="Unassembled WGS sequence"/>
</dbReference>
<evidence type="ECO:0000313" key="2">
    <source>
        <dbReference type="Proteomes" id="UP000681967"/>
    </source>
</evidence>
<feature type="non-terminal residue" evidence="1">
    <location>
        <position position="114"/>
    </location>
</feature>
<sequence>VYGLFDNQSNAFDHNSSVELKVDQQQLSVAKINRIPSISENGMIARLAAKALILELQHAKRKTIGSQQSRFQTLIDEPNNATILDVKENEKKRIIELSLKHKILSPHTAFIGIE</sequence>
<proteinExistence type="predicted"/>
<dbReference type="EMBL" id="CAJOBH010289329">
    <property type="protein sequence ID" value="CAF5179158.1"/>
    <property type="molecule type" value="Genomic_DNA"/>
</dbReference>